<dbReference type="AlphaFoldDB" id="A0A8S4QTZ2"/>
<evidence type="ECO:0000313" key="1">
    <source>
        <dbReference type="EMBL" id="CAH2216338.1"/>
    </source>
</evidence>
<feature type="non-terminal residue" evidence="1">
    <location>
        <position position="67"/>
    </location>
</feature>
<protein>
    <submittedName>
        <fullName evidence="1">Jg2442 protein</fullName>
    </submittedName>
</protein>
<keyword evidence="2" id="KW-1185">Reference proteome</keyword>
<dbReference type="EMBL" id="CAKXAJ010015054">
    <property type="protein sequence ID" value="CAH2216338.1"/>
    <property type="molecule type" value="Genomic_DNA"/>
</dbReference>
<gene>
    <name evidence="1" type="primary">jg2442</name>
    <name evidence="1" type="ORF">PAEG_LOCUS4388</name>
</gene>
<accession>A0A8S4QTZ2</accession>
<dbReference type="Proteomes" id="UP000838756">
    <property type="component" value="Unassembled WGS sequence"/>
</dbReference>
<proteinExistence type="predicted"/>
<dbReference type="OrthoDB" id="6928574at2759"/>
<name>A0A8S4QTZ2_9NEOP</name>
<comment type="caution">
    <text evidence="1">The sequence shown here is derived from an EMBL/GenBank/DDBJ whole genome shotgun (WGS) entry which is preliminary data.</text>
</comment>
<organism evidence="1 2">
    <name type="scientific">Pararge aegeria aegeria</name>
    <dbReference type="NCBI Taxonomy" id="348720"/>
    <lineage>
        <taxon>Eukaryota</taxon>
        <taxon>Metazoa</taxon>
        <taxon>Ecdysozoa</taxon>
        <taxon>Arthropoda</taxon>
        <taxon>Hexapoda</taxon>
        <taxon>Insecta</taxon>
        <taxon>Pterygota</taxon>
        <taxon>Neoptera</taxon>
        <taxon>Endopterygota</taxon>
        <taxon>Lepidoptera</taxon>
        <taxon>Glossata</taxon>
        <taxon>Ditrysia</taxon>
        <taxon>Papilionoidea</taxon>
        <taxon>Nymphalidae</taxon>
        <taxon>Satyrinae</taxon>
        <taxon>Satyrini</taxon>
        <taxon>Parargina</taxon>
        <taxon>Pararge</taxon>
    </lineage>
</organism>
<evidence type="ECO:0000313" key="2">
    <source>
        <dbReference type="Proteomes" id="UP000838756"/>
    </source>
</evidence>
<reference evidence="1" key="1">
    <citation type="submission" date="2022-03" db="EMBL/GenBank/DDBJ databases">
        <authorList>
            <person name="Lindestad O."/>
        </authorList>
    </citation>
    <scope>NUCLEOTIDE SEQUENCE</scope>
</reference>
<sequence length="67" mass="7614">MFKKYCSVLLDATWEAWRKAEGGPAAQNPSIRVAIDVDHISLDLRPSDMAALARIYDAVQEVMYWTQ</sequence>